<dbReference type="PANTHER" id="PTHR41795:SF1">
    <property type="entry name" value="EXOPOLYSACCHARIDE SYNTHESIS PROTEIN"/>
    <property type="match status" value="1"/>
</dbReference>
<keyword evidence="1" id="KW-0472">Membrane</keyword>
<evidence type="ECO:0000256" key="1">
    <source>
        <dbReference type="SAM" id="Phobius"/>
    </source>
</evidence>
<name>D5AQD2_RHOCB</name>
<dbReference type="RefSeq" id="WP_013068694.1">
    <property type="nucleotide sequence ID" value="NC_014034.1"/>
</dbReference>
<dbReference type="EMBL" id="CP001312">
    <property type="protein sequence ID" value="ADE86721.1"/>
    <property type="molecule type" value="Genomic_DNA"/>
</dbReference>
<keyword evidence="3" id="KW-1185">Reference proteome</keyword>
<organism evidence="2 3">
    <name type="scientific">Rhodobacter capsulatus (strain ATCC BAA-309 / NBRC 16581 / SB1003)</name>
    <dbReference type="NCBI Taxonomy" id="272942"/>
    <lineage>
        <taxon>Bacteria</taxon>
        <taxon>Pseudomonadati</taxon>
        <taxon>Pseudomonadota</taxon>
        <taxon>Alphaproteobacteria</taxon>
        <taxon>Rhodobacterales</taxon>
        <taxon>Rhodobacter group</taxon>
        <taxon>Rhodobacter</taxon>
    </lineage>
</organism>
<dbReference type="Pfam" id="PF06055">
    <property type="entry name" value="ExoD"/>
    <property type="match status" value="1"/>
</dbReference>
<keyword evidence="1" id="KW-1133">Transmembrane helix</keyword>
<dbReference type="PANTHER" id="PTHR41795">
    <property type="entry name" value="EXOPOLYSACCHARIDE SYNTHESIS PROTEIN"/>
    <property type="match status" value="1"/>
</dbReference>
<dbReference type="KEGG" id="rcp:RCAP_rcc02994"/>
<reference key="1">
    <citation type="submission" date="2008-12" db="EMBL/GenBank/DDBJ databases">
        <title>Complete genome sequence of Rhodobacter capsulatus SB1003.</title>
        <authorList>
            <person name="Strnad H."/>
            <person name="Lapidus A."/>
            <person name="Vlcek C."/>
            <person name="Ulbrich P."/>
            <person name="Paces J."/>
            <person name="Maltsev N."/>
            <person name="Kumar V."/>
            <person name="Kogan Y."/>
            <person name="Milgram A."/>
            <person name="Rebrekov D."/>
            <person name="Mazur M."/>
            <person name="Cox R."/>
            <person name="Kyrpides N."/>
            <person name="Kolar M."/>
            <person name="Sachova J."/>
            <person name="Ridl J."/>
            <person name="Ivanova N."/>
            <person name="Kapatral V."/>
            <person name="Los T."/>
            <person name="Lykidis A."/>
            <person name="Mikhailova N."/>
            <person name="Reznik G."/>
            <person name="Vasieva O."/>
            <person name="Fonstein M."/>
            <person name="Paces V."/>
            <person name="Haselkorn R."/>
        </authorList>
    </citation>
    <scope>NUCLEOTIDE SEQUENCE</scope>
    <source>
        <strain>SB1003</strain>
    </source>
</reference>
<evidence type="ECO:0000313" key="3">
    <source>
        <dbReference type="Proteomes" id="UP000002361"/>
    </source>
</evidence>
<sequence length="227" mass="24362">MSRMSGPAARARARAVAAKLRARLARQPRPERLSDLLTELAEDQGRERIALSDLLDRLSVRAFGPLLVIFSLPNVLPTPPGTSAVLGLPLIFLTFQMLIGGPPWFPAFIAKRSIARADFARLAAVVVPRLLRAEKMLQPRLSFLSSRWAEQGLGFLALVLAIILTLPIPLGNIGPAFALALIGIGLFERDGLWVLAGVVAGLGALALVHGVIWAMIAAAAHVLHTWS</sequence>
<feature type="transmembrane region" description="Helical" evidence="1">
    <location>
        <begin position="192"/>
        <end position="223"/>
    </location>
</feature>
<dbReference type="PIRSF" id="PIRSF033239">
    <property type="entry name" value="ExoD"/>
    <property type="match status" value="1"/>
</dbReference>
<feature type="transmembrane region" description="Helical" evidence="1">
    <location>
        <begin position="58"/>
        <end position="76"/>
    </location>
</feature>
<protein>
    <submittedName>
        <fullName evidence="2">Exopolysaccharide synthesis, ExoD</fullName>
    </submittedName>
</protein>
<proteinExistence type="predicted"/>
<evidence type="ECO:0000313" key="2">
    <source>
        <dbReference type="EMBL" id="ADE86721.1"/>
    </source>
</evidence>
<gene>
    <name evidence="2" type="primary">exoD</name>
    <name evidence="2" type="ordered locus">RCAP_rcc02994</name>
</gene>
<accession>D5AQD2</accession>
<dbReference type="Proteomes" id="UP000002361">
    <property type="component" value="Chromosome"/>
</dbReference>
<dbReference type="STRING" id="272942.RCAP_rcc02994"/>
<keyword evidence="1" id="KW-0812">Transmembrane</keyword>
<dbReference type="InterPro" id="IPR010331">
    <property type="entry name" value="ExoD"/>
</dbReference>
<dbReference type="GeneID" id="31491789"/>
<feature type="transmembrane region" description="Helical" evidence="1">
    <location>
        <begin position="88"/>
        <end position="109"/>
    </location>
</feature>
<dbReference type="AlphaFoldDB" id="D5AQD2"/>
<dbReference type="OrthoDB" id="8550083at2"/>
<dbReference type="eggNOG" id="COG3932">
    <property type="taxonomic scope" value="Bacteria"/>
</dbReference>
<dbReference type="HOGENOM" id="CLU_093444_0_0_5"/>
<feature type="transmembrane region" description="Helical" evidence="1">
    <location>
        <begin position="153"/>
        <end position="186"/>
    </location>
</feature>
<reference evidence="2 3" key="2">
    <citation type="journal article" date="2010" name="J. Bacteriol.">
        <title>Complete genome sequence of the photosynthetic purple nonsulfur bacterium Rhodobacter capsulatus SB 1003.</title>
        <authorList>
            <person name="Strnad H."/>
            <person name="Lapidus A."/>
            <person name="Paces J."/>
            <person name="Ulbrich P."/>
            <person name="Vlcek C."/>
            <person name="Paces V."/>
            <person name="Haselkorn R."/>
        </authorList>
    </citation>
    <scope>NUCLEOTIDE SEQUENCE [LARGE SCALE GENOMIC DNA]</scope>
    <source>
        <strain evidence="3">ATCC BAA-309 / NBRC 16581 / SB1003</strain>
    </source>
</reference>